<name>A0A4P9C5Z8_EUBML</name>
<dbReference type="InterPro" id="IPR006626">
    <property type="entry name" value="PbH1"/>
</dbReference>
<sequence length="1113" mass="120533">MKESKMKNYPYRMRTLIALLSAISMVLFISIIAPSAALAEENISVSTVGALQQAVDQAEDNTTVTLADNFVFSDTAINMPDKNVSIDGSGLTWNAGTFTISGNGTGSLTIENFKFDGSHISGTCLMNKAGNGTVIINNTEIFDSSTGAIGIAATGNARTVISHTKIYNNESYNAAAAINISGNNTTSIEINHVTIEENTGLGAGYECGAIAAKFYSGDLRINNSVFRNNINNCMNSGITGGGGGAMSFHYLRGNISINESYFQENKTNGTESPVASTYDGGAIYIFDGRDGATITIDKTTFDSNLAYDDGGALLIQGTGNPGLTTTITNSTFYNNKAYGLTGGNRSGGAIQFFKNGGSSKMTNVVTSCTFTGNQSGNEKTTVEQRGGAVGLSGAGLFATATVTNTNALYIGNSVYDSTGEVNNASNYKDVSNTSTLQEGASNVINADRSAVPKYTTQMVLGTDDPDLVNNYSSITAGMDGEVIRTIPIKPEGIADNTNTGAGLLPEDQRGFKRYKDNGAVEMSWAKYNANGGQWKNLPEMVYRGVEYYEKDSSGAVENYFKVAYEDGEVTIPENPVRDGYVFDGWKNMETGAIQNDWPFVLDDNIIFEAQWRAAEYIVIFDAQGGSAVAPVTNVASGSLIAEPEEPTYEGQTFGGWYREAETTTAWDFTSDKVTEDMILYAKWMPVPRYTVTFDTQGGSAVAPITNVASGSLIAEPEEPTYEGQTFGGWYREAETTTMWDFTSDKVTEDMILYAKWMPVPRYTVTFDTQGGSAVAPITNVASGSLIAEPEEPDYEGLFFEGWYKEAGTITPWNFAADTVTEDITLYAKWSKVLLYTVTFDSQGGSEVAPVVGIIPGSFVTEPEEPTREDFIFTSWYKEAECLSLWDFRQDKINDNITLYADWEPIPLVLYTVTFDSQGGSPVVSIHNVNAGSVIAEPEEPKMEGYVFNGWHKEPEGFNSWDFENYTINEDTTLYAKWSAISAPETYTVSFDSQGGSPVEALRDIPGGSTVKMPTEPVRDGYKFGGWFIEAEALTAWNFDTGRVNGNMTLYAKWTAVPTENGDKETHETLMAENRSEGSPHTGVFSGVSISVIVLLVMASGVVLAIRVRKRKQD</sequence>
<dbReference type="InterPro" id="IPR013378">
    <property type="entry name" value="InlB-like_B-rpt"/>
</dbReference>
<evidence type="ECO:0000256" key="1">
    <source>
        <dbReference type="ARBA" id="ARBA00004196"/>
    </source>
</evidence>
<protein>
    <submittedName>
        <fullName evidence="3">Uncharacterized protein</fullName>
    </submittedName>
</protein>
<dbReference type="SUPFAM" id="SSF51126">
    <property type="entry name" value="Pectin lyase-like"/>
    <property type="match status" value="2"/>
</dbReference>
<dbReference type="SMART" id="SM00710">
    <property type="entry name" value="PbH1"/>
    <property type="match status" value="9"/>
</dbReference>
<keyword evidence="2" id="KW-0472">Membrane</keyword>
<keyword evidence="4" id="KW-1185">Reference proteome</keyword>
<dbReference type="InterPro" id="IPR042229">
    <property type="entry name" value="Listeria/Bacterioides_rpt_sf"/>
</dbReference>
<feature type="transmembrane region" description="Helical" evidence="2">
    <location>
        <begin position="1083"/>
        <end position="1105"/>
    </location>
</feature>
<gene>
    <name evidence="3" type="ORF">CPZ25_006000</name>
</gene>
<keyword evidence="2" id="KW-1133">Transmembrane helix</keyword>
<dbReference type="AlphaFoldDB" id="A0A4P9C5Z8"/>
<dbReference type="Proteomes" id="UP000218387">
    <property type="component" value="Chromosome"/>
</dbReference>
<dbReference type="InterPro" id="IPR011050">
    <property type="entry name" value="Pectin_lyase_fold/virulence"/>
</dbReference>
<proteinExistence type="predicted"/>
<dbReference type="KEGG" id="emt:CPZ25_006000"/>
<evidence type="ECO:0000313" key="3">
    <source>
        <dbReference type="EMBL" id="QCT70898.1"/>
    </source>
</evidence>
<dbReference type="Pfam" id="PF09479">
    <property type="entry name" value="Flg_new"/>
    <property type="match status" value="7"/>
</dbReference>
<accession>A0A4P9C5Z8</accession>
<reference evidence="3 4" key="1">
    <citation type="submission" date="2018-05" db="EMBL/GenBank/DDBJ databases">
        <title>Genome comparison of Eubacterium sp.</title>
        <authorList>
            <person name="Feng Y."/>
            <person name="Sanchez-Andrea I."/>
            <person name="Stams A.J.M."/>
            <person name="De Vos W.M."/>
        </authorList>
    </citation>
    <scope>NUCLEOTIDE SEQUENCE [LARGE SCALE GENOMIC DNA]</scope>
    <source>
        <strain evidence="3 4">YI</strain>
    </source>
</reference>
<dbReference type="EMBL" id="CP029487">
    <property type="protein sequence ID" value="QCT70898.1"/>
    <property type="molecule type" value="Genomic_DNA"/>
</dbReference>
<dbReference type="Gene3D" id="2.60.40.4270">
    <property type="entry name" value="Listeria-Bacteroides repeat domain"/>
    <property type="match status" value="7"/>
</dbReference>
<dbReference type="NCBIfam" id="TIGR02543">
    <property type="entry name" value="List_Bact_rpt"/>
    <property type="match status" value="5"/>
</dbReference>
<comment type="subcellular location">
    <subcellularLocation>
        <location evidence="1">Cell envelope</location>
    </subcellularLocation>
</comment>
<dbReference type="GO" id="GO:0030313">
    <property type="term" value="C:cell envelope"/>
    <property type="evidence" value="ECO:0007669"/>
    <property type="project" value="UniProtKB-SubCell"/>
</dbReference>
<evidence type="ECO:0000256" key="2">
    <source>
        <dbReference type="SAM" id="Phobius"/>
    </source>
</evidence>
<keyword evidence="2" id="KW-0812">Transmembrane</keyword>
<dbReference type="PANTHER" id="PTHR11319:SF35">
    <property type="entry name" value="OUTER MEMBRANE PROTEIN PMPC-RELATED"/>
    <property type="match status" value="1"/>
</dbReference>
<organism evidence="3 4">
    <name type="scientific">Eubacterium maltosivorans</name>
    <dbReference type="NCBI Taxonomy" id="2041044"/>
    <lineage>
        <taxon>Bacteria</taxon>
        <taxon>Bacillati</taxon>
        <taxon>Bacillota</taxon>
        <taxon>Clostridia</taxon>
        <taxon>Eubacteriales</taxon>
        <taxon>Eubacteriaceae</taxon>
        <taxon>Eubacterium</taxon>
    </lineage>
</organism>
<evidence type="ECO:0000313" key="4">
    <source>
        <dbReference type="Proteomes" id="UP000218387"/>
    </source>
</evidence>
<dbReference type="PANTHER" id="PTHR11319">
    <property type="entry name" value="G PROTEIN-COUPLED RECEPTOR-RELATED"/>
    <property type="match status" value="1"/>
</dbReference>